<dbReference type="Pfam" id="PF14237">
    <property type="entry name" value="GYF_2"/>
    <property type="match status" value="1"/>
</dbReference>
<keyword evidence="2" id="KW-0472">Membrane</keyword>
<organism evidence="4 5">
    <name type="scientific">Stenotrophomonas nematodicola</name>
    <dbReference type="NCBI Taxonomy" id="2656746"/>
    <lineage>
        <taxon>Bacteria</taxon>
        <taxon>Pseudomonadati</taxon>
        <taxon>Pseudomonadota</taxon>
        <taxon>Gammaproteobacteria</taxon>
        <taxon>Lysobacterales</taxon>
        <taxon>Lysobacteraceae</taxon>
        <taxon>Stenotrophomonas</taxon>
    </lineage>
</organism>
<dbReference type="InterPro" id="IPR001082">
    <property type="entry name" value="Pilin"/>
</dbReference>
<dbReference type="Gene3D" id="3.30.700.10">
    <property type="entry name" value="Glycoprotein, Type 4 Pilin"/>
    <property type="match status" value="1"/>
</dbReference>
<keyword evidence="2" id="KW-1133">Transmembrane helix</keyword>
<accession>A0ABW7D317</accession>
<evidence type="ECO:0000313" key="5">
    <source>
        <dbReference type="Proteomes" id="UP001605261"/>
    </source>
</evidence>
<evidence type="ECO:0000259" key="3">
    <source>
        <dbReference type="Pfam" id="PF14237"/>
    </source>
</evidence>
<dbReference type="EMBL" id="JBHGCJ010000023">
    <property type="protein sequence ID" value="MFG6111605.1"/>
    <property type="molecule type" value="Genomic_DNA"/>
</dbReference>
<evidence type="ECO:0000256" key="2">
    <source>
        <dbReference type="SAM" id="Phobius"/>
    </source>
</evidence>
<feature type="transmembrane region" description="Helical" evidence="2">
    <location>
        <begin position="114"/>
        <end position="141"/>
    </location>
</feature>
<comment type="caution">
    <text evidence="4">The sequence shown here is derived from an EMBL/GenBank/DDBJ whole genome shotgun (WGS) entry which is preliminary data.</text>
</comment>
<keyword evidence="5" id="KW-1185">Reference proteome</keyword>
<name>A0ABW7D317_9GAMM</name>
<comment type="similarity">
    <text evidence="1">Belongs to the N-Me-Phe pilin family.</text>
</comment>
<dbReference type="SUPFAM" id="SSF54523">
    <property type="entry name" value="Pili subunits"/>
    <property type="match status" value="1"/>
</dbReference>
<reference evidence="4 5" key="1">
    <citation type="submission" date="2024-09" db="EMBL/GenBank/DDBJ databases">
        <authorList>
            <consortium name="All-Russian atlas of soil microorganisms"/>
            <consortium name="as a basis for the search for new antimicrobial producers and enzymes with unique properties"/>
            <person name="Sokolova E.A."/>
            <person name="Voronina E.N."/>
        </authorList>
    </citation>
    <scope>NUCLEOTIDE SEQUENCE [LARGE SCALE GENOMIC DNA]</scope>
    <source>
        <strain evidence="4 5">AF-22b-331.1</strain>
    </source>
</reference>
<gene>
    <name evidence="4" type="ORF">ACEU0G_001944</name>
</gene>
<keyword evidence="2" id="KW-0812">Transmembrane</keyword>
<dbReference type="RefSeq" id="WP_394164811.1">
    <property type="nucleotide sequence ID" value="NZ_JBHGCJ010000023.1"/>
</dbReference>
<evidence type="ECO:0000313" key="4">
    <source>
        <dbReference type="EMBL" id="MFG6111605.1"/>
    </source>
</evidence>
<evidence type="ECO:0000256" key="1">
    <source>
        <dbReference type="ARBA" id="ARBA00005233"/>
    </source>
</evidence>
<dbReference type="Proteomes" id="UP001605261">
    <property type="component" value="Unassembled WGS sequence"/>
</dbReference>
<feature type="domain" description="GYF" evidence="3">
    <location>
        <begin position="4"/>
        <end position="53"/>
    </location>
</feature>
<dbReference type="Pfam" id="PF00114">
    <property type="entry name" value="Pilin"/>
    <property type="match status" value="1"/>
</dbReference>
<sequence>MGQWFYAEGNRQQRGPLASDELIALYQSSRIAADTLVWRDGMAQWLPLRDVAEEIGLVLAPPPAASTPAPPLDATPGPAPAPRVAVPPQIPVPPTAPATGTAVAPRTGMSGCAIAALIGGACLVVGIAVVAILAAIALPAYQEYVMRTKTTLALAELGAVKAQVSQFASANGRCPVNDDDGFQAADGYASSMLAAVHIGRFDNGHCGIEAELEASSHAALDGKLVWLDYDPEQQQWECTSEVDDKYLPLECRG</sequence>
<proteinExistence type="inferred from homology"/>
<protein>
    <submittedName>
        <fullName evidence="4">GYF domain-containing protein</fullName>
    </submittedName>
</protein>
<dbReference type="InterPro" id="IPR045584">
    <property type="entry name" value="Pilin-like"/>
</dbReference>
<dbReference type="InterPro" id="IPR025640">
    <property type="entry name" value="GYF_2"/>
</dbReference>